<evidence type="ECO:0000256" key="4">
    <source>
        <dbReference type="ARBA" id="ARBA00023015"/>
    </source>
</evidence>
<dbReference type="PANTHER" id="PTHR33202:SF8">
    <property type="entry name" value="PEROXIDE-RESPONSIVE REPRESSOR PERR"/>
    <property type="match status" value="1"/>
</dbReference>
<evidence type="ECO:0000256" key="5">
    <source>
        <dbReference type="ARBA" id="ARBA00023125"/>
    </source>
</evidence>
<keyword evidence="6" id="KW-0804">Transcription</keyword>
<keyword evidence="8" id="KW-1185">Reference proteome</keyword>
<evidence type="ECO:0000256" key="2">
    <source>
        <dbReference type="ARBA" id="ARBA00022491"/>
    </source>
</evidence>
<keyword evidence="3" id="KW-0862">Zinc</keyword>
<evidence type="ECO:0000313" key="8">
    <source>
        <dbReference type="Proteomes" id="UP001370590"/>
    </source>
</evidence>
<dbReference type="EMBL" id="JAWMWH010000001">
    <property type="protein sequence ID" value="MEJ6399737.1"/>
    <property type="molecule type" value="Genomic_DNA"/>
</dbReference>
<evidence type="ECO:0000256" key="3">
    <source>
        <dbReference type="ARBA" id="ARBA00022833"/>
    </source>
</evidence>
<dbReference type="Pfam" id="PF01475">
    <property type="entry name" value="FUR"/>
    <property type="match status" value="1"/>
</dbReference>
<keyword evidence="2" id="KW-0678">Repressor</keyword>
<protein>
    <submittedName>
        <fullName evidence="7">Fur family transcriptional regulator</fullName>
    </submittedName>
</protein>
<organism evidence="7 8">
    <name type="scientific">Nicoliella lavandulae</name>
    <dbReference type="NCBI Taxonomy" id="3082954"/>
    <lineage>
        <taxon>Bacteria</taxon>
        <taxon>Bacillati</taxon>
        <taxon>Bacillota</taxon>
        <taxon>Bacilli</taxon>
        <taxon>Lactobacillales</taxon>
        <taxon>Lactobacillaceae</taxon>
        <taxon>Nicoliella</taxon>
    </lineage>
</organism>
<dbReference type="Gene3D" id="1.10.10.10">
    <property type="entry name" value="Winged helix-like DNA-binding domain superfamily/Winged helix DNA-binding domain"/>
    <property type="match status" value="1"/>
</dbReference>
<dbReference type="InterPro" id="IPR036390">
    <property type="entry name" value="WH_DNA-bd_sf"/>
</dbReference>
<keyword evidence="4" id="KW-0805">Transcription regulation</keyword>
<accession>A0ABU8SIK6</accession>
<proteinExistence type="inferred from homology"/>
<name>A0ABU8SIK6_9LACO</name>
<keyword evidence="5" id="KW-0238">DNA-binding</keyword>
<dbReference type="RefSeq" id="WP_339959580.1">
    <property type="nucleotide sequence ID" value="NZ_JAWMWH010000001.1"/>
</dbReference>
<comment type="caution">
    <text evidence="7">The sequence shown here is derived from an EMBL/GenBank/DDBJ whole genome shotgun (WGS) entry which is preliminary data.</text>
</comment>
<dbReference type="InterPro" id="IPR036388">
    <property type="entry name" value="WH-like_DNA-bd_sf"/>
</dbReference>
<sequence length="152" mass="17552">MNSENVYDQSIAILKKNKVRITPQRQIILKYLINHHNHPSVETIYEALANDFSNLSMATVYNTLRLLEDLNIIIQLPNKDGGVRFDFFGEPHFHAICENCGKITDIKYPKYSQLDQELRDITSQQDPGFKPTKSKIEVYGLCKDCQAKLNHK</sequence>
<dbReference type="InterPro" id="IPR002481">
    <property type="entry name" value="FUR"/>
</dbReference>
<reference evidence="7 8" key="1">
    <citation type="submission" date="2023-10" db="EMBL/GenBank/DDBJ databases">
        <title>Nicoliella lavandulae sp. nov. isolated from Lavandula angustifolia flowers.</title>
        <authorList>
            <person name="Alcantara C."/>
            <person name="Zuniga M."/>
            <person name="Landete J.M."/>
            <person name="Monedero V."/>
        </authorList>
    </citation>
    <scope>NUCLEOTIDE SEQUENCE [LARGE SCALE GENOMIC DNA]</scope>
    <source>
        <strain evidence="7 8">Es01</strain>
    </source>
</reference>
<evidence type="ECO:0000256" key="6">
    <source>
        <dbReference type="ARBA" id="ARBA00023163"/>
    </source>
</evidence>
<dbReference type="Gene3D" id="3.30.1490.190">
    <property type="match status" value="1"/>
</dbReference>
<gene>
    <name evidence="7" type="ORF">R4146_00855</name>
</gene>
<evidence type="ECO:0000313" key="7">
    <source>
        <dbReference type="EMBL" id="MEJ6399737.1"/>
    </source>
</evidence>
<dbReference type="InterPro" id="IPR043135">
    <property type="entry name" value="Fur_C"/>
</dbReference>
<dbReference type="CDD" id="cd07153">
    <property type="entry name" value="Fur_like"/>
    <property type="match status" value="1"/>
</dbReference>
<dbReference type="Proteomes" id="UP001370590">
    <property type="component" value="Unassembled WGS sequence"/>
</dbReference>
<dbReference type="PANTHER" id="PTHR33202">
    <property type="entry name" value="ZINC UPTAKE REGULATION PROTEIN"/>
    <property type="match status" value="1"/>
</dbReference>
<evidence type="ECO:0000256" key="1">
    <source>
        <dbReference type="ARBA" id="ARBA00007957"/>
    </source>
</evidence>
<comment type="similarity">
    <text evidence="1">Belongs to the Fur family.</text>
</comment>
<dbReference type="SUPFAM" id="SSF46785">
    <property type="entry name" value="Winged helix' DNA-binding domain"/>
    <property type="match status" value="1"/>
</dbReference>